<dbReference type="EMBL" id="BGPR01005291">
    <property type="protein sequence ID" value="GBN08763.1"/>
    <property type="molecule type" value="Genomic_DNA"/>
</dbReference>
<comment type="caution">
    <text evidence="1">The sequence shown here is derived from an EMBL/GenBank/DDBJ whole genome shotgun (WGS) entry which is preliminary data.</text>
</comment>
<dbReference type="AlphaFoldDB" id="A0A4Y2L4M3"/>
<gene>
    <name evidence="1" type="ORF">AVEN_141852_1</name>
</gene>
<reference evidence="1 2" key="1">
    <citation type="journal article" date="2019" name="Sci. Rep.">
        <title>Orb-weaving spider Araneus ventricosus genome elucidates the spidroin gene catalogue.</title>
        <authorList>
            <person name="Kono N."/>
            <person name="Nakamura H."/>
            <person name="Ohtoshi R."/>
            <person name="Moran D.A.P."/>
            <person name="Shinohara A."/>
            <person name="Yoshida Y."/>
            <person name="Fujiwara M."/>
            <person name="Mori M."/>
            <person name="Tomita M."/>
            <person name="Arakawa K."/>
        </authorList>
    </citation>
    <scope>NUCLEOTIDE SEQUENCE [LARGE SCALE GENOMIC DNA]</scope>
</reference>
<dbReference type="Proteomes" id="UP000499080">
    <property type="component" value="Unassembled WGS sequence"/>
</dbReference>
<sequence>MASAILKRENANEITTDESNQKVRRRLFMETGIKSSVQMMRSIVSLIKRLWIAAERHFSSFCLYLYPFKNIAEEKKRAFKSFRFVCSFPVVLLLIFQTIRSASRAKSGSFGSCSEALFRMIRHCQLICDREQL</sequence>
<organism evidence="1 2">
    <name type="scientific">Araneus ventricosus</name>
    <name type="common">Orbweaver spider</name>
    <name type="synonym">Epeira ventricosa</name>
    <dbReference type="NCBI Taxonomy" id="182803"/>
    <lineage>
        <taxon>Eukaryota</taxon>
        <taxon>Metazoa</taxon>
        <taxon>Ecdysozoa</taxon>
        <taxon>Arthropoda</taxon>
        <taxon>Chelicerata</taxon>
        <taxon>Arachnida</taxon>
        <taxon>Araneae</taxon>
        <taxon>Araneomorphae</taxon>
        <taxon>Entelegynae</taxon>
        <taxon>Araneoidea</taxon>
        <taxon>Araneidae</taxon>
        <taxon>Araneus</taxon>
    </lineage>
</organism>
<evidence type="ECO:0000313" key="2">
    <source>
        <dbReference type="Proteomes" id="UP000499080"/>
    </source>
</evidence>
<name>A0A4Y2L4M3_ARAVE</name>
<accession>A0A4Y2L4M3</accession>
<proteinExistence type="predicted"/>
<keyword evidence="2" id="KW-1185">Reference proteome</keyword>
<evidence type="ECO:0000313" key="1">
    <source>
        <dbReference type="EMBL" id="GBN08763.1"/>
    </source>
</evidence>
<protein>
    <submittedName>
        <fullName evidence="1">Uncharacterized protein</fullName>
    </submittedName>
</protein>